<proteinExistence type="predicted"/>
<dbReference type="AlphaFoldDB" id="A0A8X7N8K8"/>
<keyword evidence="3" id="KW-1185">Reference proteome</keyword>
<feature type="compositionally biased region" description="Low complexity" evidence="1">
    <location>
        <begin position="74"/>
        <end position="83"/>
    </location>
</feature>
<name>A0A8X7N8K8_9BASI</name>
<protein>
    <submittedName>
        <fullName evidence="2">Uncharacterized protein</fullName>
    </submittedName>
</protein>
<accession>A0A8X7N8K8</accession>
<feature type="region of interest" description="Disordered" evidence="1">
    <location>
        <begin position="172"/>
        <end position="209"/>
    </location>
</feature>
<feature type="region of interest" description="Disordered" evidence="1">
    <location>
        <begin position="68"/>
        <end position="112"/>
    </location>
</feature>
<dbReference type="Proteomes" id="UP000078113">
    <property type="component" value="Unassembled WGS sequence"/>
</dbReference>
<reference evidence="2" key="1">
    <citation type="submission" date="2016-04" db="EMBL/GenBank/DDBJ databases">
        <authorList>
            <person name="Nguyen H.D."/>
            <person name="Samba Siva P."/>
            <person name="Cullis J."/>
            <person name="Levesque C.A."/>
            <person name="Hambleton S."/>
        </authorList>
    </citation>
    <scope>NUCLEOTIDE SEQUENCE</scope>
    <source>
        <strain evidence="2">DAOMC 236422</strain>
    </source>
</reference>
<evidence type="ECO:0000313" key="2">
    <source>
        <dbReference type="EMBL" id="KAE8267505.1"/>
    </source>
</evidence>
<reference evidence="2" key="2">
    <citation type="journal article" date="2019" name="IMA Fungus">
        <title>Genome sequencing and comparison of five Tilletia species to identify candidate genes for the detection of regulated species infecting wheat.</title>
        <authorList>
            <person name="Nguyen H.D.T."/>
            <person name="Sultana T."/>
            <person name="Kesanakurti P."/>
            <person name="Hambleton S."/>
        </authorList>
    </citation>
    <scope>NUCLEOTIDE SEQUENCE</scope>
    <source>
        <strain evidence="2">DAOMC 236422</strain>
    </source>
</reference>
<feature type="region of interest" description="Disordered" evidence="1">
    <location>
        <begin position="1"/>
        <end position="29"/>
    </location>
</feature>
<organism evidence="2 3">
    <name type="scientific">Tilletia walkeri</name>
    <dbReference type="NCBI Taxonomy" id="117179"/>
    <lineage>
        <taxon>Eukaryota</taxon>
        <taxon>Fungi</taxon>
        <taxon>Dikarya</taxon>
        <taxon>Basidiomycota</taxon>
        <taxon>Ustilaginomycotina</taxon>
        <taxon>Exobasidiomycetes</taxon>
        <taxon>Tilletiales</taxon>
        <taxon>Tilletiaceae</taxon>
        <taxon>Tilletia</taxon>
    </lineage>
</organism>
<gene>
    <name evidence="2" type="ORF">A4X09_0g4841</name>
</gene>
<comment type="caution">
    <text evidence="2">The sequence shown here is derived from an EMBL/GenBank/DDBJ whole genome shotgun (WGS) entry which is preliminary data.</text>
</comment>
<dbReference type="EMBL" id="LWDG02000222">
    <property type="protein sequence ID" value="KAE8267505.1"/>
    <property type="molecule type" value="Genomic_DNA"/>
</dbReference>
<sequence>MGSPFQNGSDAMHDYLMSPPQGLPPLTPEPDNSFEWLVHSLTTITPSLSLPASLPLVALSPDVPIPLTTPPMTPMATVSPSSSRSRRQRSTVSKAGTSAPMPPAVSPSDVRAMQNRRKAMLYNRRVQMQREALSIITNHFLRSIGTSTVEGCSDDGTEQVVAILNESNASAVNIEEGGRGRRTRSTSKAQSGSSNSRLDSNSRKRMSKQNLRKIELRNLAAVRSMASQLLNRMTCPPPTSSPAMNVAPVVIQTQTSQASLLSTAATLPGSTIRTMLDAFTSHRWTWEHLRAIEQRYLGPTDAKDSSLSTQAVLHTNETHVSPVLKLLDLLELGHPWVYQASTGVM</sequence>
<evidence type="ECO:0000313" key="3">
    <source>
        <dbReference type="Proteomes" id="UP000078113"/>
    </source>
</evidence>
<evidence type="ECO:0000256" key="1">
    <source>
        <dbReference type="SAM" id="MobiDB-lite"/>
    </source>
</evidence>